<gene>
    <name evidence="9" type="ORF">BABINDRAFT_7207</name>
</gene>
<evidence type="ECO:0000313" key="9">
    <source>
        <dbReference type="EMBL" id="ODQ80468.1"/>
    </source>
</evidence>
<keyword evidence="3" id="KW-0132">Cell division</keyword>
<evidence type="ECO:0000256" key="5">
    <source>
        <dbReference type="ARBA" id="ARBA00022829"/>
    </source>
</evidence>
<keyword evidence="10" id="KW-1185">Reference proteome</keyword>
<dbReference type="EMBL" id="KV454429">
    <property type="protein sequence ID" value="ODQ80468.1"/>
    <property type="molecule type" value="Genomic_DNA"/>
</dbReference>
<comment type="subcellular location">
    <subcellularLocation>
        <location evidence="1">Nucleus</location>
    </subcellularLocation>
</comment>
<dbReference type="Proteomes" id="UP000094336">
    <property type="component" value="Unassembled WGS sequence"/>
</dbReference>
<keyword evidence="7" id="KW-0131">Cell cycle</keyword>
<evidence type="ECO:0008006" key="11">
    <source>
        <dbReference type="Google" id="ProtNLM"/>
    </source>
</evidence>
<dbReference type="Pfam" id="PF10345">
    <property type="entry name" value="Cohesin_load"/>
    <property type="match status" value="1"/>
</dbReference>
<dbReference type="OrthoDB" id="5565328at2759"/>
<evidence type="ECO:0000256" key="3">
    <source>
        <dbReference type="ARBA" id="ARBA00022618"/>
    </source>
</evidence>
<dbReference type="GO" id="GO:0007064">
    <property type="term" value="P:mitotic sister chromatid cohesion"/>
    <property type="evidence" value="ECO:0007669"/>
    <property type="project" value="InterPro"/>
</dbReference>
<evidence type="ECO:0000256" key="8">
    <source>
        <dbReference type="SAM" id="MobiDB-lite"/>
    </source>
</evidence>
<dbReference type="RefSeq" id="XP_018985796.1">
    <property type="nucleotide sequence ID" value="XM_019132585.1"/>
</dbReference>
<evidence type="ECO:0000256" key="2">
    <source>
        <dbReference type="ARBA" id="ARBA00008585"/>
    </source>
</evidence>
<proteinExistence type="inferred from homology"/>
<keyword evidence="5" id="KW-0159">Chromosome partition</keyword>
<dbReference type="STRING" id="984486.A0A1E3QS53"/>
<evidence type="ECO:0000256" key="6">
    <source>
        <dbReference type="ARBA" id="ARBA00023242"/>
    </source>
</evidence>
<organism evidence="9 10">
    <name type="scientific">Babjeviella inositovora NRRL Y-12698</name>
    <dbReference type="NCBI Taxonomy" id="984486"/>
    <lineage>
        <taxon>Eukaryota</taxon>
        <taxon>Fungi</taxon>
        <taxon>Dikarya</taxon>
        <taxon>Ascomycota</taxon>
        <taxon>Saccharomycotina</taxon>
        <taxon>Pichiomycetes</taxon>
        <taxon>Serinales incertae sedis</taxon>
        <taxon>Babjeviella</taxon>
    </lineage>
</organism>
<dbReference type="GO" id="GO:0007059">
    <property type="term" value="P:chromosome segregation"/>
    <property type="evidence" value="ECO:0007669"/>
    <property type="project" value="UniProtKB-KW"/>
</dbReference>
<comment type="similarity">
    <text evidence="2">Belongs to the SCC4/mau-2 family.</text>
</comment>
<dbReference type="AlphaFoldDB" id="A0A1E3QS53"/>
<feature type="region of interest" description="Disordered" evidence="8">
    <location>
        <begin position="39"/>
        <end position="74"/>
    </location>
</feature>
<evidence type="ECO:0000256" key="4">
    <source>
        <dbReference type="ARBA" id="ARBA00022776"/>
    </source>
</evidence>
<reference evidence="10" key="1">
    <citation type="submission" date="2016-05" db="EMBL/GenBank/DDBJ databases">
        <title>Comparative genomics of biotechnologically important yeasts.</title>
        <authorList>
            <consortium name="DOE Joint Genome Institute"/>
            <person name="Riley R."/>
            <person name="Haridas S."/>
            <person name="Wolfe K.H."/>
            <person name="Lopes M.R."/>
            <person name="Hittinger C.T."/>
            <person name="Goker M."/>
            <person name="Salamov A."/>
            <person name="Wisecaver J."/>
            <person name="Long T.M."/>
            <person name="Aerts A.L."/>
            <person name="Barry K."/>
            <person name="Choi C."/>
            <person name="Clum A."/>
            <person name="Coughlan A.Y."/>
            <person name="Deshpande S."/>
            <person name="Douglass A.P."/>
            <person name="Hanson S.J."/>
            <person name="Klenk H.-P."/>
            <person name="Labutti K."/>
            <person name="Lapidus A."/>
            <person name="Lindquist E."/>
            <person name="Lipzen A."/>
            <person name="Meier-Kolthoff J.P."/>
            <person name="Ohm R.A."/>
            <person name="Otillar R.P."/>
            <person name="Pangilinan J."/>
            <person name="Peng Y."/>
            <person name="Rokas A."/>
            <person name="Rosa C.A."/>
            <person name="Scheuner C."/>
            <person name="Sibirny A.A."/>
            <person name="Slot J.C."/>
            <person name="Stielow J.B."/>
            <person name="Sun H."/>
            <person name="Kurtzman C.P."/>
            <person name="Blackwell M."/>
            <person name="Grigoriev I.V."/>
            <person name="Jeffries T.W."/>
        </authorList>
    </citation>
    <scope>NUCLEOTIDE SEQUENCE [LARGE SCALE GENOMIC DNA]</scope>
    <source>
        <strain evidence="10">NRRL Y-12698</strain>
    </source>
</reference>
<name>A0A1E3QS53_9ASCO</name>
<dbReference type="GeneID" id="30150438"/>
<dbReference type="GO" id="GO:0005634">
    <property type="term" value="C:nucleus"/>
    <property type="evidence" value="ECO:0007669"/>
    <property type="project" value="UniProtKB-SubCell"/>
</dbReference>
<evidence type="ECO:0000256" key="7">
    <source>
        <dbReference type="ARBA" id="ARBA00023306"/>
    </source>
</evidence>
<accession>A0A1E3QS53</accession>
<dbReference type="GO" id="GO:0051301">
    <property type="term" value="P:cell division"/>
    <property type="evidence" value="ECO:0007669"/>
    <property type="project" value="UniProtKB-KW"/>
</dbReference>
<keyword evidence="4" id="KW-0498">Mitosis</keyword>
<keyword evidence="6" id="KW-0539">Nucleus</keyword>
<sequence length="815" mass="92292">MLTPATLSTEKSRETKDVTKLDYIPSGFVAEWPAKAVEVPSPTTKTNDAKKRAKKRKMNSLSNMISKKKEADDLAKKKSNSLSLMENLGILQTDPGINSQNNEGLSQNATPISQNYLGRDQMNSKAPENAIQKPIPCGPVFTQTAPTTKETSPIPRYTKSLFEKVFNDATMNKEFRIGNLILASDYFLQTAHRNVLKVNTDAGLLEYCKCIKAAIQALLILAKRYFQGLTPQLQALVCFKLAKLYFYETENLARAEDYINKAITIASRNNLVQLKFASEFLAVHILNKSNSRAALSYLNTTIANFSSLGLRNHVNILRFLKINNLLVIDFQQGMSVLKSLSADATIDPLTRQLCVLYEMNLHLYRGSPRAALQLHAQLQDIRRPVQMTAMLLLNELMVHSRMGQFEKFQQTMVTVNRLILGQRETKWCDWSEDGAFSILIPVNLNDVQSSHISYKVNWINSDELVILYYFICGLAYMTESFNGKKKANKFFSLCLKITGQQLGDLQSSTKTRNFGITLFNSKVLRLQYFQYTIHYYQCLDSYQVGEYTLGPLEDLIQRYENGLLTPEQVLVFNLLIPRVYYLFAMYYQERRQPAIATQYFQRVRAATCAKGTPSTEGMKLSLQTLAVGIGCEMFEPVGEYNEVYVFATIHLAILAEKELVGASREASIAINETRSELYSDLAVFFSPQHESTFVLSSVLLALTHQVTTAIYQESSQTTNLLLLIEQELERKGPSGSKITTQPFLAALTYLLLFQHKHEQKYLEMAESQCSLISNTPLQILVGLTKERHFRRNGNAELADLEKVKVTRLYETKAKC</sequence>
<protein>
    <recommendedName>
        <fullName evidence="11">Cohesin loading factor</fullName>
    </recommendedName>
</protein>
<dbReference type="InterPro" id="IPR019440">
    <property type="entry name" value="MAU2"/>
</dbReference>
<evidence type="ECO:0000313" key="10">
    <source>
        <dbReference type="Proteomes" id="UP000094336"/>
    </source>
</evidence>
<evidence type="ECO:0000256" key="1">
    <source>
        <dbReference type="ARBA" id="ARBA00004123"/>
    </source>
</evidence>